<dbReference type="EMBL" id="CM001220">
    <property type="protein sequence ID" value="AES86826.1"/>
    <property type="molecule type" value="Genomic_DNA"/>
</dbReference>
<reference evidence="3" key="3">
    <citation type="submission" date="2015-04" db="UniProtKB">
        <authorList>
            <consortium name="EnsemblPlants"/>
        </authorList>
    </citation>
    <scope>IDENTIFICATION</scope>
    <source>
        <strain evidence="3">cv. Jemalong A17</strain>
    </source>
</reference>
<evidence type="ECO:0000313" key="3">
    <source>
        <dbReference type="EnsemblPlants" id="AES86826"/>
    </source>
</evidence>
<evidence type="ECO:0000313" key="2">
    <source>
        <dbReference type="EMBL" id="RHN58771.1"/>
    </source>
</evidence>
<dbReference type="Proteomes" id="UP000002051">
    <property type="component" value="Chromosome 4"/>
</dbReference>
<dbReference type="Gramene" id="rna20714">
    <property type="protein sequence ID" value="RHN58771.1"/>
    <property type="gene ID" value="gene20714"/>
</dbReference>
<evidence type="ECO:0000313" key="1">
    <source>
        <dbReference type="EMBL" id="AES86826.1"/>
    </source>
</evidence>
<organism evidence="1 4">
    <name type="scientific">Medicago truncatula</name>
    <name type="common">Barrel medic</name>
    <name type="synonym">Medicago tribuloides</name>
    <dbReference type="NCBI Taxonomy" id="3880"/>
    <lineage>
        <taxon>Eukaryota</taxon>
        <taxon>Viridiplantae</taxon>
        <taxon>Streptophyta</taxon>
        <taxon>Embryophyta</taxon>
        <taxon>Tracheophyta</taxon>
        <taxon>Spermatophyta</taxon>
        <taxon>Magnoliopsida</taxon>
        <taxon>eudicotyledons</taxon>
        <taxon>Gunneridae</taxon>
        <taxon>Pentapetalae</taxon>
        <taxon>rosids</taxon>
        <taxon>fabids</taxon>
        <taxon>Fabales</taxon>
        <taxon>Fabaceae</taxon>
        <taxon>Papilionoideae</taxon>
        <taxon>50 kb inversion clade</taxon>
        <taxon>NPAAA clade</taxon>
        <taxon>Hologalegina</taxon>
        <taxon>IRL clade</taxon>
        <taxon>Trifolieae</taxon>
        <taxon>Medicago</taxon>
    </lineage>
</organism>
<dbReference type="Proteomes" id="UP000265566">
    <property type="component" value="Chromosome 4"/>
</dbReference>
<evidence type="ECO:0000313" key="4">
    <source>
        <dbReference type="Proteomes" id="UP000002051"/>
    </source>
</evidence>
<protein>
    <submittedName>
        <fullName evidence="1 3">Uncharacterized protein</fullName>
    </submittedName>
</protein>
<accession>G7JN00</accession>
<reference evidence="1 4" key="2">
    <citation type="journal article" date="2014" name="BMC Genomics">
        <title>An improved genome release (version Mt4.0) for the model legume Medicago truncatula.</title>
        <authorList>
            <person name="Tang H."/>
            <person name="Krishnakumar V."/>
            <person name="Bidwell S."/>
            <person name="Rosen B."/>
            <person name="Chan A."/>
            <person name="Zhou S."/>
            <person name="Gentzbittel L."/>
            <person name="Childs K.L."/>
            <person name="Yandell M."/>
            <person name="Gundlach H."/>
            <person name="Mayer K.F."/>
            <person name="Schwartz D.C."/>
            <person name="Town C.D."/>
        </authorList>
    </citation>
    <scope>GENOME REANNOTATION</scope>
    <source>
        <strain evidence="3 4">cv. Jemalong A17</strain>
    </source>
</reference>
<dbReference type="STRING" id="3880.G7JN00"/>
<gene>
    <name evidence="1" type="ordered locus">MTR_4g015250</name>
    <name evidence="2" type="ORF">MtrunA17_Chr4g0005961</name>
</gene>
<dbReference type="EnsemblPlants" id="AES86826">
    <property type="protein sequence ID" value="AES86826"/>
    <property type="gene ID" value="MTR_4g015250"/>
</dbReference>
<keyword evidence="4" id="KW-1185">Reference proteome</keyword>
<reference evidence="2" key="5">
    <citation type="journal article" date="2018" name="Nat. Plants">
        <title>Whole-genome landscape of Medicago truncatula symbiotic genes.</title>
        <authorList>
            <person name="Pecrix Y."/>
            <person name="Gamas P."/>
            <person name="Carrere S."/>
        </authorList>
    </citation>
    <scope>NUCLEOTIDE SEQUENCE</scope>
    <source>
        <tissue evidence="2">Leaves</tissue>
    </source>
</reference>
<evidence type="ECO:0000313" key="5">
    <source>
        <dbReference type="Proteomes" id="UP000265566"/>
    </source>
</evidence>
<sequence>MGKAARIEMEKYDWRAATRTIRNENYNDVIWFWKITVDTFHKGKLLVTLQSSLMKCVNINFLASGARKKLNYW</sequence>
<dbReference type="HOGENOM" id="CLU_2708540_0_0_1"/>
<proteinExistence type="predicted"/>
<reference evidence="5" key="4">
    <citation type="journal article" date="2018" name="Nat. Plants">
        <title>Whole-genome landscape of Medicago truncatula symbiotic genes.</title>
        <authorList>
            <person name="Pecrix Y."/>
            <person name="Staton S.E."/>
            <person name="Sallet E."/>
            <person name="Lelandais-Briere C."/>
            <person name="Moreau S."/>
            <person name="Carrere S."/>
            <person name="Blein T."/>
            <person name="Jardinaud M.F."/>
            <person name="Latrasse D."/>
            <person name="Zouine M."/>
            <person name="Zahm M."/>
            <person name="Kreplak J."/>
            <person name="Mayjonade B."/>
            <person name="Satge C."/>
            <person name="Perez M."/>
            <person name="Cauet S."/>
            <person name="Marande W."/>
            <person name="Chantry-Darmon C."/>
            <person name="Lopez-Roques C."/>
            <person name="Bouchez O."/>
            <person name="Berard A."/>
            <person name="Debelle F."/>
            <person name="Munos S."/>
            <person name="Bendahmane A."/>
            <person name="Berges H."/>
            <person name="Niebel A."/>
            <person name="Buitink J."/>
            <person name="Frugier F."/>
            <person name="Benhamed M."/>
            <person name="Crespi M."/>
            <person name="Gouzy J."/>
            <person name="Gamas P."/>
        </authorList>
    </citation>
    <scope>NUCLEOTIDE SEQUENCE [LARGE SCALE GENOMIC DNA]</scope>
    <source>
        <strain evidence="5">cv. Jemalong A17</strain>
    </source>
</reference>
<dbReference type="PaxDb" id="3880-AES86826"/>
<dbReference type="AlphaFoldDB" id="G7JN00"/>
<reference evidence="1 4" key="1">
    <citation type="journal article" date="2011" name="Nature">
        <title>The Medicago genome provides insight into the evolution of rhizobial symbioses.</title>
        <authorList>
            <person name="Young N.D."/>
            <person name="Debelle F."/>
            <person name="Oldroyd G.E."/>
            <person name="Geurts R."/>
            <person name="Cannon S.B."/>
            <person name="Udvardi M.K."/>
            <person name="Benedito V.A."/>
            <person name="Mayer K.F."/>
            <person name="Gouzy J."/>
            <person name="Schoof H."/>
            <person name="Van de Peer Y."/>
            <person name="Proost S."/>
            <person name="Cook D.R."/>
            <person name="Meyers B.C."/>
            <person name="Spannagl M."/>
            <person name="Cheung F."/>
            <person name="De Mita S."/>
            <person name="Krishnakumar V."/>
            <person name="Gundlach H."/>
            <person name="Zhou S."/>
            <person name="Mudge J."/>
            <person name="Bharti A.K."/>
            <person name="Murray J.D."/>
            <person name="Naoumkina M.A."/>
            <person name="Rosen B."/>
            <person name="Silverstein K.A."/>
            <person name="Tang H."/>
            <person name="Rombauts S."/>
            <person name="Zhao P.X."/>
            <person name="Zhou P."/>
            <person name="Barbe V."/>
            <person name="Bardou P."/>
            <person name="Bechner M."/>
            <person name="Bellec A."/>
            <person name="Berger A."/>
            <person name="Berges H."/>
            <person name="Bidwell S."/>
            <person name="Bisseling T."/>
            <person name="Choisne N."/>
            <person name="Couloux A."/>
            <person name="Denny R."/>
            <person name="Deshpande S."/>
            <person name="Dai X."/>
            <person name="Doyle J.J."/>
            <person name="Dudez A.M."/>
            <person name="Farmer A.D."/>
            <person name="Fouteau S."/>
            <person name="Franken C."/>
            <person name="Gibelin C."/>
            <person name="Gish J."/>
            <person name="Goldstein S."/>
            <person name="Gonzalez A.J."/>
            <person name="Green P.J."/>
            <person name="Hallab A."/>
            <person name="Hartog M."/>
            <person name="Hua A."/>
            <person name="Humphray S.J."/>
            <person name="Jeong D.H."/>
            <person name="Jing Y."/>
            <person name="Jocker A."/>
            <person name="Kenton S.M."/>
            <person name="Kim D.J."/>
            <person name="Klee K."/>
            <person name="Lai H."/>
            <person name="Lang C."/>
            <person name="Lin S."/>
            <person name="Macmil S.L."/>
            <person name="Magdelenat G."/>
            <person name="Matthews L."/>
            <person name="McCorrison J."/>
            <person name="Monaghan E.L."/>
            <person name="Mun J.H."/>
            <person name="Najar F.Z."/>
            <person name="Nicholson C."/>
            <person name="Noirot C."/>
            <person name="O'Bleness M."/>
            <person name="Paule C.R."/>
            <person name="Poulain J."/>
            <person name="Prion F."/>
            <person name="Qin B."/>
            <person name="Qu C."/>
            <person name="Retzel E.F."/>
            <person name="Riddle C."/>
            <person name="Sallet E."/>
            <person name="Samain S."/>
            <person name="Samson N."/>
            <person name="Sanders I."/>
            <person name="Saurat O."/>
            <person name="Scarpelli C."/>
            <person name="Schiex T."/>
            <person name="Segurens B."/>
            <person name="Severin A.J."/>
            <person name="Sherrier D.J."/>
            <person name="Shi R."/>
            <person name="Sims S."/>
            <person name="Singer S.R."/>
            <person name="Sinharoy S."/>
            <person name="Sterck L."/>
            <person name="Viollet A."/>
            <person name="Wang B.B."/>
            <person name="Wang K."/>
            <person name="Wang M."/>
            <person name="Wang X."/>
            <person name="Warfsmann J."/>
            <person name="Weissenbach J."/>
            <person name="White D.D."/>
            <person name="White J.D."/>
            <person name="Wiley G.B."/>
            <person name="Wincker P."/>
            <person name="Xing Y."/>
            <person name="Yang L."/>
            <person name="Yao Z."/>
            <person name="Ying F."/>
            <person name="Zhai J."/>
            <person name="Zhou L."/>
            <person name="Zuber A."/>
            <person name="Denarie J."/>
            <person name="Dixon R.A."/>
            <person name="May G.D."/>
            <person name="Schwartz D.C."/>
            <person name="Rogers J."/>
            <person name="Quetier F."/>
            <person name="Town C.D."/>
            <person name="Roe B.A."/>
        </authorList>
    </citation>
    <scope>NUCLEOTIDE SEQUENCE [LARGE SCALE GENOMIC DNA]</scope>
    <source>
        <strain evidence="1">A17</strain>
        <strain evidence="3 4">cv. Jemalong A17</strain>
    </source>
</reference>
<dbReference type="eggNOG" id="KOG1111">
    <property type="taxonomic scope" value="Eukaryota"/>
</dbReference>
<dbReference type="EMBL" id="PSQE01000004">
    <property type="protein sequence ID" value="RHN58771.1"/>
    <property type="molecule type" value="Genomic_DNA"/>
</dbReference>
<name>G7JN00_MEDTR</name>